<feature type="domain" description="DUF4815" evidence="1">
    <location>
        <begin position="11"/>
        <end position="576"/>
    </location>
</feature>
<dbReference type="Proteomes" id="UP001155380">
    <property type="component" value="Unassembled WGS sequence"/>
</dbReference>
<sequence>MFEHPSGLPHSYDRAAGRPEVQSVVFYGDRPFIQAAELTEMQTITRERSRRVSRLIVSDGDRIERGDAIIDAEAGSVTLSAGRVYADGDVWDVPEAVLADVPMAGRVELGIRLTTSYITHEDDPSLVGLVPGSVAEGEPGAAREIRSAVWARQGDSETGDFYSVHVLQDGVILDTVGPSVLAPAMQAIQEYDRPNGNYIVSGCRVTAMGTDAGKQIFTISEGEANINGMKRTRLAALRHAEAEEWDELAIPGETHTYTGGASQTFTVAAGPIGVVNSILLTKEKTVNVTRGAVVNGADGLPDTSVIQIVEVKQGATTYVAGADFNRINNTVDWAPAGAEPATGSTYTVKYRYRASVEPDAVTAYTITVSGGASGGDVIIAYTRRLPRVDRLCLAEDGSPVYLRGVSAAANPLPPAVPSNLLKLAQISNDWVSTPTVTNDGTQSLSWDQMWSYLDRIVDLDRLVQLDRLTRDIDSREPVAKKGMFVDPFRDDTYRDAGTAQTGAIADGMLMLAIQPTFYTATLTGPVMLDWTEEVIVRQELKTGCEKINPYANFTPLPGTLALAPAVDFWTESRTDWLSEQTQEFNRGVTTQATPLQTTTSETRLEDRRVEQIAFLRQIPVAFTIKGFGAGEQLATLTFDGIDVRPAGPPVANAQGQISGSFVIPANVTAGSKVVEATGAGGTEAAAMFTGQGTVEVDVMRRVTTIANWSAARIRGSATPRQTREGSGGAHDPQAQLFAVTELRQVVGIDFHVCAAGNPAQHIVVDQVSTDNGYPTTDVAAEAVVSMAAPATGWRSARYKLPLTTSPERKHAAVIKTDSNEHAISIAKLGGYDATAQRWITSHPYVTGPRFSSVNAETWTAHQDEALTCRVVAAVYEVTTKTVNLGSFDLVQCSDLQVRAAVELPSAGCSVEFEIERTNGTIYRLAPFQVLQLTEYITETVQLRAVLKGTEKLSPILYAPVELIAGRIEQELTYVTRAMDLGTAVRFTTYLKAFLPGGSTVAVALSIAGGAWVNVPLKETEALAYALWSERTYELTNQTGLTARLKITGTGGPASRLIIGDLGAAIF</sequence>
<evidence type="ECO:0000313" key="2">
    <source>
        <dbReference type="EMBL" id="MCO5957664.1"/>
    </source>
</evidence>
<dbReference type="EMBL" id="JAMXLX010000003">
    <property type="protein sequence ID" value="MCO5957664.1"/>
    <property type="molecule type" value="Genomic_DNA"/>
</dbReference>
<organism evidence="2 3">
    <name type="scientific">Ciceribacter sichuanensis</name>
    <dbReference type="NCBI Taxonomy" id="2949647"/>
    <lineage>
        <taxon>Bacteria</taxon>
        <taxon>Pseudomonadati</taxon>
        <taxon>Pseudomonadota</taxon>
        <taxon>Alphaproteobacteria</taxon>
        <taxon>Hyphomicrobiales</taxon>
        <taxon>Rhizobiaceae</taxon>
        <taxon>Ciceribacter</taxon>
    </lineage>
</organism>
<dbReference type="RefSeq" id="WP_250913328.1">
    <property type="nucleotide sequence ID" value="NZ_JAMXLX010000003.1"/>
</dbReference>
<dbReference type="Pfam" id="PF16075">
    <property type="entry name" value="DUF4815"/>
    <property type="match status" value="1"/>
</dbReference>
<evidence type="ECO:0000259" key="1">
    <source>
        <dbReference type="Pfam" id="PF16075"/>
    </source>
</evidence>
<accession>A0AAJ1F800</accession>
<comment type="caution">
    <text evidence="2">The sequence shown here is derived from an EMBL/GenBank/DDBJ whole genome shotgun (WGS) entry which is preliminary data.</text>
</comment>
<reference evidence="2" key="1">
    <citation type="submission" date="2022-06" db="EMBL/GenBank/DDBJ databases">
        <authorList>
            <person name="Sun Q."/>
        </authorList>
    </citation>
    <scope>NUCLEOTIDE SEQUENCE</scope>
    <source>
        <strain evidence="2">S101</strain>
    </source>
</reference>
<dbReference type="InterPro" id="IPR032096">
    <property type="entry name" value="DUF4815"/>
</dbReference>
<name>A0AAJ1F800_9HYPH</name>
<proteinExistence type="predicted"/>
<protein>
    <submittedName>
        <fullName evidence="2">DUF4815 domain-containing protein</fullName>
    </submittedName>
</protein>
<dbReference type="AlphaFoldDB" id="A0AAJ1F800"/>
<gene>
    <name evidence="2" type="ORF">NBH21_12840</name>
</gene>
<evidence type="ECO:0000313" key="3">
    <source>
        <dbReference type="Proteomes" id="UP001155380"/>
    </source>
</evidence>